<dbReference type="InterPro" id="IPR003689">
    <property type="entry name" value="ZIP"/>
</dbReference>
<feature type="transmembrane region" description="Helical" evidence="8">
    <location>
        <begin position="305"/>
        <end position="325"/>
    </location>
</feature>
<dbReference type="GO" id="GO:0046873">
    <property type="term" value="F:metal ion transmembrane transporter activity"/>
    <property type="evidence" value="ECO:0007669"/>
    <property type="project" value="InterPro"/>
</dbReference>
<keyword evidence="5" id="KW-0333">Golgi apparatus</keyword>
<dbReference type="GO" id="GO:0006829">
    <property type="term" value="P:zinc ion transport"/>
    <property type="evidence" value="ECO:0007669"/>
    <property type="project" value="InterPro"/>
</dbReference>
<evidence type="ECO:0000256" key="3">
    <source>
        <dbReference type="ARBA" id="ARBA00022692"/>
    </source>
</evidence>
<gene>
    <name evidence="9" type="ORF">BDY21DRAFT_393848</name>
</gene>
<feature type="transmembrane region" description="Helical" evidence="8">
    <location>
        <begin position="36"/>
        <end position="56"/>
    </location>
</feature>
<feature type="compositionally biased region" description="Low complexity" evidence="7">
    <location>
        <begin position="199"/>
        <end position="220"/>
    </location>
</feature>
<evidence type="ECO:0000256" key="7">
    <source>
        <dbReference type="SAM" id="MobiDB-lite"/>
    </source>
</evidence>
<dbReference type="InterPro" id="IPR045891">
    <property type="entry name" value="ZIP9"/>
</dbReference>
<evidence type="ECO:0000256" key="8">
    <source>
        <dbReference type="SAM" id="Phobius"/>
    </source>
</evidence>
<dbReference type="Proteomes" id="UP000799766">
    <property type="component" value="Unassembled WGS sequence"/>
</dbReference>
<accession>A0A6A6NXL7</accession>
<evidence type="ECO:0000256" key="2">
    <source>
        <dbReference type="ARBA" id="ARBA00004394"/>
    </source>
</evidence>
<keyword evidence="6 8" id="KW-0472">Membrane</keyword>
<dbReference type="EMBL" id="MU001683">
    <property type="protein sequence ID" value="KAF2456480.1"/>
    <property type="molecule type" value="Genomic_DNA"/>
</dbReference>
<evidence type="ECO:0000313" key="9">
    <source>
        <dbReference type="EMBL" id="KAF2456480.1"/>
    </source>
</evidence>
<protein>
    <submittedName>
        <fullName evidence="9">Zinc/iron permease</fullName>
    </submittedName>
</protein>
<evidence type="ECO:0000313" key="10">
    <source>
        <dbReference type="Proteomes" id="UP000799766"/>
    </source>
</evidence>
<feature type="region of interest" description="Disordered" evidence="7">
    <location>
        <begin position="130"/>
        <end position="152"/>
    </location>
</feature>
<feature type="compositionally biased region" description="Low complexity" evidence="7">
    <location>
        <begin position="133"/>
        <end position="150"/>
    </location>
</feature>
<keyword evidence="4 8" id="KW-1133">Transmembrane helix</keyword>
<dbReference type="OrthoDB" id="19859at2759"/>
<dbReference type="PANTHER" id="PTHR16133">
    <property type="entry name" value="SOLUTE CARRIER FAMILY 39 ZINC TRANSPORTER , MEMBER 9-RELATED"/>
    <property type="match status" value="1"/>
</dbReference>
<evidence type="ECO:0000256" key="5">
    <source>
        <dbReference type="ARBA" id="ARBA00023034"/>
    </source>
</evidence>
<feature type="region of interest" description="Disordered" evidence="7">
    <location>
        <begin position="199"/>
        <end position="227"/>
    </location>
</feature>
<dbReference type="GO" id="GO:0000139">
    <property type="term" value="C:Golgi membrane"/>
    <property type="evidence" value="ECO:0007669"/>
    <property type="project" value="UniProtKB-SubCell"/>
</dbReference>
<dbReference type="AlphaFoldDB" id="A0A6A6NXL7"/>
<feature type="transmembrane region" description="Helical" evidence="8">
    <location>
        <begin position="345"/>
        <end position="363"/>
    </location>
</feature>
<name>A0A6A6NXL7_9PEZI</name>
<proteinExistence type="predicted"/>
<sequence length="428" mass="43143">MWDGLFMLLTLSAIMAVSSFLAGSLPLSFSLSQRQLRFISALGTGVLVGTALIVIIPEGVETLYNAGSSSGGHTHARREEGLAAYRRRFAAEEAPHIAAPESWLAPRHHVDVDARDAVDSDHLLTDVEEDGTSPAAAPAGSSDHSSPAPDADADSAHAMIGVALTLGFILMYLIDILPAALSARRPRPQRPQHISLSHLSQGLHSPSPSSPLPGDLDAGGSAAGASGGTPSTTIGLVIHAVADGIALGASTTGGSGGGGESGGGAGSPGLGLVVFVAIMLHKAPAAFGLTSVLLKQGYGKRAARAHLGVFSLAAPVGAVATWAVVNLFGGAAQGAAGGAKGAREWWTGVVLIFSGGTFLYVSVQSVMPQAGGHGHAHPAELENGFVDEPYGPRTSAVGHKGPSLAESGIAVLGMLLPLLTQVGHAHGH</sequence>
<feature type="transmembrane region" description="Helical" evidence="8">
    <location>
        <begin position="6"/>
        <end position="29"/>
    </location>
</feature>
<keyword evidence="10" id="KW-1185">Reference proteome</keyword>
<organism evidence="9 10">
    <name type="scientific">Lineolata rhizophorae</name>
    <dbReference type="NCBI Taxonomy" id="578093"/>
    <lineage>
        <taxon>Eukaryota</taxon>
        <taxon>Fungi</taxon>
        <taxon>Dikarya</taxon>
        <taxon>Ascomycota</taxon>
        <taxon>Pezizomycotina</taxon>
        <taxon>Dothideomycetes</taxon>
        <taxon>Dothideomycetes incertae sedis</taxon>
        <taxon>Lineolatales</taxon>
        <taxon>Lineolataceae</taxon>
        <taxon>Lineolata</taxon>
    </lineage>
</organism>
<evidence type="ECO:0000256" key="4">
    <source>
        <dbReference type="ARBA" id="ARBA00022989"/>
    </source>
</evidence>
<evidence type="ECO:0000256" key="6">
    <source>
        <dbReference type="ARBA" id="ARBA00023136"/>
    </source>
</evidence>
<comment type="subcellular location">
    <subcellularLocation>
        <location evidence="1">Endomembrane system</location>
        <topology evidence="1">Multi-pass membrane protein</topology>
    </subcellularLocation>
    <subcellularLocation>
        <location evidence="2">Golgi apparatus membrane</location>
    </subcellularLocation>
</comment>
<dbReference type="PANTHER" id="PTHR16133:SF0">
    <property type="entry name" value="ZINC_IRON REGULATED TRANSPORTER-RELATED PROTEIN 102B, ISOFORM E"/>
    <property type="match status" value="1"/>
</dbReference>
<evidence type="ECO:0000256" key="1">
    <source>
        <dbReference type="ARBA" id="ARBA00004127"/>
    </source>
</evidence>
<reference evidence="9" key="1">
    <citation type="journal article" date="2020" name="Stud. Mycol.">
        <title>101 Dothideomycetes genomes: a test case for predicting lifestyles and emergence of pathogens.</title>
        <authorList>
            <person name="Haridas S."/>
            <person name="Albert R."/>
            <person name="Binder M."/>
            <person name="Bloem J."/>
            <person name="Labutti K."/>
            <person name="Salamov A."/>
            <person name="Andreopoulos B."/>
            <person name="Baker S."/>
            <person name="Barry K."/>
            <person name="Bills G."/>
            <person name="Bluhm B."/>
            <person name="Cannon C."/>
            <person name="Castanera R."/>
            <person name="Culley D."/>
            <person name="Daum C."/>
            <person name="Ezra D."/>
            <person name="Gonzalez J."/>
            <person name="Henrissat B."/>
            <person name="Kuo A."/>
            <person name="Liang C."/>
            <person name="Lipzen A."/>
            <person name="Lutzoni F."/>
            <person name="Magnuson J."/>
            <person name="Mondo S."/>
            <person name="Nolan M."/>
            <person name="Ohm R."/>
            <person name="Pangilinan J."/>
            <person name="Park H.-J."/>
            <person name="Ramirez L."/>
            <person name="Alfaro M."/>
            <person name="Sun H."/>
            <person name="Tritt A."/>
            <person name="Yoshinaga Y."/>
            <person name="Zwiers L.-H."/>
            <person name="Turgeon B."/>
            <person name="Goodwin S."/>
            <person name="Spatafora J."/>
            <person name="Crous P."/>
            <person name="Grigoriev I."/>
        </authorList>
    </citation>
    <scope>NUCLEOTIDE SEQUENCE</scope>
    <source>
        <strain evidence="9">ATCC 16933</strain>
    </source>
</reference>
<keyword evidence="3 8" id="KW-0812">Transmembrane</keyword>
<feature type="transmembrane region" description="Helical" evidence="8">
    <location>
        <begin position="156"/>
        <end position="181"/>
    </location>
</feature>
<dbReference type="Pfam" id="PF02535">
    <property type="entry name" value="Zip"/>
    <property type="match status" value="1"/>
</dbReference>